<dbReference type="InterPro" id="IPR050237">
    <property type="entry name" value="ATP-dep_AMP-bd_enzyme"/>
</dbReference>
<proteinExistence type="inferred from homology"/>
<feature type="domain" description="AMP-binding enzyme C-terminal" evidence="4">
    <location>
        <begin position="423"/>
        <end position="498"/>
    </location>
</feature>
<gene>
    <name evidence="5" type="ORF">C798_14845</name>
</gene>
<dbReference type="InterPro" id="IPR025110">
    <property type="entry name" value="AMP-bd_C"/>
</dbReference>
<protein>
    <submittedName>
        <fullName evidence="5">AMP-dependent synthetase</fullName>
    </submittedName>
</protein>
<accession>A0A6M3ZSE0</accession>
<sequence length="518" mass="57008">MKTLGEIIERNARFYPDKEALVDDRRRVTYAQLLKRAKRLSSTFYANGLRRQDRVAILSMNCVEYYEAYRACELAGYILATVNFRLVAREIAWILKDAAPRVLIFEAQYTTLVEELRAILPDVELFICIGAAPAWAMSFEDAMAAGSAEGPPQRATPQDYAYLLYTSGTTGHPKGVVRTHAAMCTTAEICAMSSEFHSGTRLLQTTPAFHVGGIGYVNSAAWVGGTTVIQRGFDPVGMLRAIESESITFTFMVAAMLQAVLDVPGVQDYKLSSIEGIVTAAAPVPVPLLVRGIELLGPVFSVQYGMTEANACALPRTLVQPVGTPEQVRRLASVGHPQARVELRIVDDHDNDCAPGEKGEVWLRTDTQLSGYWNNSPATVEALRDGWYRTGDMGYQDDEGYVFLIDRKKDMIISGGENIYSREVEDALLEHPAVQEVAVIGVPHEKWGECVKAIVVLRPGRNVEETDLISHCRGQIASYKCPKSVAFVNELPRIATGKVSKAALRERYGQPAPQSTDL</sequence>
<dbReference type="GO" id="GO:0016877">
    <property type="term" value="F:ligase activity, forming carbon-sulfur bonds"/>
    <property type="evidence" value="ECO:0007669"/>
    <property type="project" value="UniProtKB-ARBA"/>
</dbReference>
<dbReference type="InterPro" id="IPR045851">
    <property type="entry name" value="AMP-bd_C_sf"/>
</dbReference>
<dbReference type="FunFam" id="3.30.300.30:FF:000008">
    <property type="entry name" value="2,3-dihydroxybenzoate-AMP ligase"/>
    <property type="match status" value="1"/>
</dbReference>
<dbReference type="AlphaFoldDB" id="A0A6M3ZSE0"/>
<dbReference type="Pfam" id="PF00501">
    <property type="entry name" value="AMP-binding"/>
    <property type="match status" value="1"/>
</dbReference>
<dbReference type="Gene3D" id="3.40.50.12780">
    <property type="entry name" value="N-terminal domain of ligase-like"/>
    <property type="match status" value="1"/>
</dbReference>
<keyword evidence="2" id="KW-0436">Ligase</keyword>
<dbReference type="Gene3D" id="3.30.300.30">
    <property type="match status" value="1"/>
</dbReference>
<dbReference type="PANTHER" id="PTHR43767:SF7">
    <property type="entry name" value="MEDIUM_LONG-CHAIN-FATTY-ACID--COA LIGASE FADD8"/>
    <property type="match status" value="1"/>
</dbReference>
<dbReference type="PROSITE" id="PS00455">
    <property type="entry name" value="AMP_BINDING"/>
    <property type="match status" value="1"/>
</dbReference>
<dbReference type="EMBL" id="CP008956">
    <property type="protein sequence ID" value="QJQ01467.1"/>
    <property type="molecule type" value="Genomic_DNA"/>
</dbReference>
<dbReference type="SUPFAM" id="SSF56801">
    <property type="entry name" value="Acetyl-CoA synthetase-like"/>
    <property type="match status" value="1"/>
</dbReference>
<evidence type="ECO:0000256" key="2">
    <source>
        <dbReference type="ARBA" id="ARBA00022598"/>
    </source>
</evidence>
<evidence type="ECO:0000259" key="3">
    <source>
        <dbReference type="Pfam" id="PF00501"/>
    </source>
</evidence>
<dbReference type="NCBIfam" id="NF004837">
    <property type="entry name" value="PRK06187.1"/>
    <property type="match status" value="1"/>
</dbReference>
<reference evidence="5 6" key="1">
    <citation type="journal article" date="2012" name="J. Bacteriol.">
        <title>Genome sequence of the pathogenic Herbaspirillum seropedicae strain Os34, isolated from rice roots.</title>
        <authorList>
            <person name="Ye W."/>
            <person name="Ye S."/>
            <person name="Liu J."/>
            <person name="Chang S."/>
            <person name="Chen M."/>
            <person name="Zhu B."/>
            <person name="Guo L."/>
            <person name="An Q."/>
        </authorList>
    </citation>
    <scope>NUCLEOTIDE SEQUENCE [LARGE SCALE GENOMIC DNA]</scope>
    <source>
        <strain evidence="5 6">Os34</strain>
    </source>
</reference>
<evidence type="ECO:0000313" key="6">
    <source>
        <dbReference type="Proteomes" id="UP000501648"/>
    </source>
</evidence>
<comment type="similarity">
    <text evidence="1">Belongs to the ATP-dependent AMP-binding enzyme family.</text>
</comment>
<dbReference type="InterPro" id="IPR000873">
    <property type="entry name" value="AMP-dep_synth/lig_dom"/>
</dbReference>
<organism evidence="5 6">
    <name type="scientific">Herbaspirillum rubrisubalbicans Os34</name>
    <dbReference type="NCBI Taxonomy" id="1235827"/>
    <lineage>
        <taxon>Bacteria</taxon>
        <taxon>Pseudomonadati</taxon>
        <taxon>Pseudomonadota</taxon>
        <taxon>Betaproteobacteria</taxon>
        <taxon>Burkholderiales</taxon>
        <taxon>Oxalobacteraceae</taxon>
        <taxon>Herbaspirillum</taxon>
    </lineage>
</organism>
<dbReference type="InterPro" id="IPR042099">
    <property type="entry name" value="ANL_N_sf"/>
</dbReference>
<evidence type="ECO:0000256" key="1">
    <source>
        <dbReference type="ARBA" id="ARBA00006432"/>
    </source>
</evidence>
<feature type="domain" description="AMP-dependent synthetase/ligase" evidence="3">
    <location>
        <begin position="9"/>
        <end position="373"/>
    </location>
</feature>
<evidence type="ECO:0000313" key="5">
    <source>
        <dbReference type="EMBL" id="QJQ01467.1"/>
    </source>
</evidence>
<name>A0A6M3ZSE0_9BURK</name>
<dbReference type="InterPro" id="IPR020845">
    <property type="entry name" value="AMP-binding_CS"/>
</dbReference>
<evidence type="ECO:0000259" key="4">
    <source>
        <dbReference type="Pfam" id="PF13193"/>
    </source>
</evidence>
<dbReference type="RefSeq" id="WP_017454803.1">
    <property type="nucleotide sequence ID" value="NZ_CP008956.1"/>
</dbReference>
<dbReference type="CDD" id="cd17631">
    <property type="entry name" value="FACL_FadD13-like"/>
    <property type="match status" value="1"/>
</dbReference>
<dbReference type="Proteomes" id="UP000501648">
    <property type="component" value="Chromosome"/>
</dbReference>
<dbReference type="PANTHER" id="PTHR43767">
    <property type="entry name" value="LONG-CHAIN-FATTY-ACID--COA LIGASE"/>
    <property type="match status" value="1"/>
</dbReference>
<dbReference type="Pfam" id="PF13193">
    <property type="entry name" value="AMP-binding_C"/>
    <property type="match status" value="1"/>
</dbReference>